<dbReference type="EMBL" id="CP058554">
    <property type="protein sequence ID" value="QMV73979.1"/>
    <property type="molecule type" value="Genomic_DNA"/>
</dbReference>
<feature type="domain" description="General stress protein FMN-binding split barrel" evidence="1">
    <location>
        <begin position="7"/>
        <end position="156"/>
    </location>
</feature>
<dbReference type="PANTHER" id="PTHR34818">
    <property type="entry name" value="PROTEIN BLI-3"/>
    <property type="match status" value="1"/>
</dbReference>
<dbReference type="Gene3D" id="2.30.110.10">
    <property type="entry name" value="Electron Transport, Fmn-binding Protein, Chain A"/>
    <property type="match status" value="1"/>
</dbReference>
<reference evidence="2 3" key="1">
    <citation type="journal article" date="2020" name="G3 (Bethesda)">
        <title>CeMbio - The Caenorhabditis elegans Microbiome Resource.</title>
        <authorList>
            <person name="Dirksen P."/>
            <person name="Assie A."/>
            <person name="Zimmermann J."/>
            <person name="Zhang F."/>
            <person name="Tietje A.M."/>
            <person name="Marsh S.A."/>
            <person name="Felix M.A."/>
            <person name="Shapira M."/>
            <person name="Kaleta C."/>
            <person name="Schulenburg H."/>
            <person name="Samuel B."/>
        </authorList>
    </citation>
    <scope>NUCLEOTIDE SEQUENCE [LARGE SCALE GENOMIC DNA]</scope>
    <source>
        <strain evidence="2 3">BIGb0172</strain>
    </source>
</reference>
<proteinExistence type="predicted"/>
<dbReference type="PANTHER" id="PTHR34818:SF1">
    <property type="entry name" value="PROTEIN BLI-3"/>
    <property type="match status" value="1"/>
</dbReference>
<dbReference type="InterPro" id="IPR052917">
    <property type="entry name" value="Stress-Dev_Protein"/>
</dbReference>
<evidence type="ECO:0000313" key="2">
    <source>
        <dbReference type="EMBL" id="QMV73979.1"/>
    </source>
</evidence>
<dbReference type="AlphaFoldDB" id="A0A7G5EJ04"/>
<evidence type="ECO:0000259" key="1">
    <source>
        <dbReference type="Pfam" id="PF16242"/>
    </source>
</evidence>
<accession>A0A7G5EJ04</accession>
<dbReference type="SUPFAM" id="SSF50475">
    <property type="entry name" value="FMN-binding split barrel"/>
    <property type="match status" value="1"/>
</dbReference>
<name>A0A7G5EJ04_9BURK</name>
<dbReference type="Proteomes" id="UP000515240">
    <property type="component" value="Chromosome"/>
</dbReference>
<protein>
    <submittedName>
        <fullName evidence="2">Pyridoxamine 5'-phosphate oxidase family protein</fullName>
    </submittedName>
</protein>
<dbReference type="KEGG" id="cpis:HS961_14655"/>
<dbReference type="RefSeq" id="WP_182323196.1">
    <property type="nucleotide sequence ID" value="NZ_CP058554.1"/>
</dbReference>
<keyword evidence="3" id="KW-1185">Reference proteome</keyword>
<gene>
    <name evidence="2" type="ORF">HS961_14655</name>
</gene>
<evidence type="ECO:0000313" key="3">
    <source>
        <dbReference type="Proteomes" id="UP000515240"/>
    </source>
</evidence>
<organism evidence="2 3">
    <name type="scientific">Comamonas piscis</name>
    <dbReference type="NCBI Taxonomy" id="1562974"/>
    <lineage>
        <taxon>Bacteria</taxon>
        <taxon>Pseudomonadati</taxon>
        <taxon>Pseudomonadota</taxon>
        <taxon>Betaproteobacteria</taxon>
        <taxon>Burkholderiales</taxon>
        <taxon>Comamonadaceae</taxon>
        <taxon>Comamonas</taxon>
    </lineage>
</organism>
<sequence>MGQENPREKLWELIKDIRFAMITHQHEHGSLHAAPMTTANKEGMNEDKNLYFLLGRDSDLARCLSTSSAINVSYADPNKDSYVSVSATGSISDDLALKEKLFSPMAKAWFPDGPTDPNLQILVARVDFAEFWDVKENKLVQLFKMAKSAVTGERPEGMGEHREIKL</sequence>
<dbReference type="Pfam" id="PF16242">
    <property type="entry name" value="Pyrid_ox_like"/>
    <property type="match status" value="1"/>
</dbReference>
<dbReference type="InterPro" id="IPR038725">
    <property type="entry name" value="YdaG_split_barrel_FMN-bd"/>
</dbReference>
<dbReference type="InterPro" id="IPR012349">
    <property type="entry name" value="Split_barrel_FMN-bd"/>
</dbReference>